<dbReference type="InterPro" id="IPR025943">
    <property type="entry name" value="Sigma_54_int_dom_ATP-bd_2"/>
</dbReference>
<dbReference type="Gene3D" id="1.10.8.60">
    <property type="match status" value="1"/>
</dbReference>
<dbReference type="InterPro" id="IPR009057">
    <property type="entry name" value="Homeodomain-like_sf"/>
</dbReference>
<keyword evidence="2" id="KW-0067">ATP-binding</keyword>
<name>A0ABY6ZNV4_9BACL</name>
<dbReference type="SUPFAM" id="SSF52540">
    <property type="entry name" value="P-loop containing nucleoside triphosphate hydrolases"/>
    <property type="match status" value="1"/>
</dbReference>
<evidence type="ECO:0000259" key="3">
    <source>
        <dbReference type="PROSITE" id="PS50045"/>
    </source>
</evidence>
<evidence type="ECO:0000256" key="2">
    <source>
        <dbReference type="ARBA" id="ARBA00022840"/>
    </source>
</evidence>
<dbReference type="InterPro" id="IPR027417">
    <property type="entry name" value="P-loop_NTPase"/>
</dbReference>
<evidence type="ECO:0000313" key="5">
    <source>
        <dbReference type="Proteomes" id="UP001164761"/>
    </source>
</evidence>
<dbReference type="PROSITE" id="PS50045">
    <property type="entry name" value="SIGMA54_INTERACT_4"/>
    <property type="match status" value="1"/>
</dbReference>
<dbReference type="Gene3D" id="3.30.450.20">
    <property type="entry name" value="PAS domain"/>
    <property type="match status" value="1"/>
</dbReference>
<proteinExistence type="predicted"/>
<dbReference type="InterPro" id="IPR058031">
    <property type="entry name" value="AAA_lid_NorR"/>
</dbReference>
<dbReference type="InterPro" id="IPR025662">
    <property type="entry name" value="Sigma_54_int_dom_ATP-bd_1"/>
</dbReference>
<dbReference type="Pfam" id="PF25601">
    <property type="entry name" value="AAA_lid_14"/>
    <property type="match status" value="1"/>
</dbReference>
<dbReference type="Pfam" id="PF06506">
    <property type="entry name" value="PrpR_N"/>
    <property type="match status" value="1"/>
</dbReference>
<dbReference type="SUPFAM" id="SSF159800">
    <property type="entry name" value="PrpR receptor domain-like"/>
    <property type="match status" value="1"/>
</dbReference>
<dbReference type="InterPro" id="IPR003593">
    <property type="entry name" value="AAA+_ATPase"/>
</dbReference>
<dbReference type="SUPFAM" id="SSF55785">
    <property type="entry name" value="PYP-like sensor domain (PAS domain)"/>
    <property type="match status" value="1"/>
</dbReference>
<dbReference type="Gene3D" id="3.40.50.10660">
    <property type="entry name" value="PrpR receptor domain-like"/>
    <property type="match status" value="1"/>
</dbReference>
<gene>
    <name evidence="4" type="ORF">NZD89_06810</name>
</gene>
<keyword evidence="5" id="KW-1185">Reference proteome</keyword>
<dbReference type="SUPFAM" id="SSF46689">
    <property type="entry name" value="Homeodomain-like"/>
    <property type="match status" value="1"/>
</dbReference>
<dbReference type="InterPro" id="IPR035965">
    <property type="entry name" value="PAS-like_dom_sf"/>
</dbReference>
<protein>
    <submittedName>
        <fullName evidence="4">Sigma 54-interacting transcriptional regulator</fullName>
    </submittedName>
</protein>
<dbReference type="Proteomes" id="UP001164761">
    <property type="component" value="Chromosome"/>
</dbReference>
<sequence length="619" mass="70241">MRNRIRTDLAIVSGKASQITPDFMSIVDPQIRIVLSRWGTAKCLRKFLQVPVIDISVTVNDILQSIRYVSSIGFKKIAIVTPSNVLFRPEQFVEVEGLDIRYEACEDVDLIPKKVAQMIEHEQFEAIIGDHVAAQAAKQHGVHGHLLESGEESLMLAIETAHNFLSDLTQLDIARLEMKSILNVIGESVFTCDANGFITTMNDHACKILNIQYGILGRHYSECLRGSIRHVLQSKLEKRNMTATVNDTNVVLSHLPMYVEGIYQGAVVSFGKVQPMRSREPKVHQNVHQRGFVARGTFNDIITHHPPMEKIIQKARSYAQSNAAVLIIGETGTGKELFAQSIHNSSPRAAGPFVPVNCAALDTNLLESELFGYEEGTFTGALKGGKPGLFELAHGGTLFLDEIGEISASFQSKLLRAIQEREIRRVGGDRIISVDVRIICATNKHLSSLVKESKFREDLYYRLSVLELYLLPLRFRKVDLIPLAKYFLHMEQRREHRTLTWKSDKVFSPLLEHDWYGNARELQNVVQRLLVSCWNTELCERDVSEILHHTREQDRLMLYKQDDNSLTIDIRVSPVWSEMESALWQGLLDIYGGDRDRLCRDYGISRSTLWRKIGRKNNP</sequence>
<organism evidence="4 5">
    <name type="scientific">Alicyclobacillus fastidiosus</name>
    <dbReference type="NCBI Taxonomy" id="392011"/>
    <lineage>
        <taxon>Bacteria</taxon>
        <taxon>Bacillati</taxon>
        <taxon>Bacillota</taxon>
        <taxon>Bacilli</taxon>
        <taxon>Bacillales</taxon>
        <taxon>Alicyclobacillaceae</taxon>
        <taxon>Alicyclobacillus</taxon>
    </lineage>
</organism>
<keyword evidence="1" id="KW-0547">Nucleotide-binding</keyword>
<accession>A0ABY6ZNV4</accession>
<feature type="domain" description="Sigma-54 factor interaction" evidence="3">
    <location>
        <begin position="301"/>
        <end position="531"/>
    </location>
</feature>
<reference evidence="4" key="1">
    <citation type="submission" date="2022-08" db="EMBL/GenBank/DDBJ databases">
        <title>Alicyclobacillus fastidiosus DSM 17978, complete genome.</title>
        <authorList>
            <person name="Wang Q."/>
            <person name="Cai R."/>
            <person name="Wang Z."/>
        </authorList>
    </citation>
    <scope>NUCLEOTIDE SEQUENCE</scope>
    <source>
        <strain evidence="4">DSM 17978</strain>
    </source>
</reference>
<dbReference type="Gene3D" id="3.40.50.300">
    <property type="entry name" value="P-loop containing nucleotide triphosphate hydrolases"/>
    <property type="match status" value="1"/>
</dbReference>
<dbReference type="Pfam" id="PF00158">
    <property type="entry name" value="Sigma54_activat"/>
    <property type="match status" value="1"/>
</dbReference>
<dbReference type="CDD" id="cd00009">
    <property type="entry name" value="AAA"/>
    <property type="match status" value="1"/>
</dbReference>
<dbReference type="RefSeq" id="WP_268008413.1">
    <property type="nucleotide sequence ID" value="NZ_BSUT01000001.1"/>
</dbReference>
<evidence type="ECO:0000313" key="4">
    <source>
        <dbReference type="EMBL" id="WAH44530.1"/>
    </source>
</evidence>
<dbReference type="SMART" id="SM00382">
    <property type="entry name" value="AAA"/>
    <property type="match status" value="1"/>
</dbReference>
<dbReference type="PROSITE" id="PS00675">
    <property type="entry name" value="SIGMA54_INTERACT_1"/>
    <property type="match status" value="1"/>
</dbReference>
<dbReference type="PROSITE" id="PS00676">
    <property type="entry name" value="SIGMA54_INTERACT_2"/>
    <property type="match status" value="1"/>
</dbReference>
<dbReference type="EMBL" id="CP104067">
    <property type="protein sequence ID" value="WAH44530.1"/>
    <property type="molecule type" value="Genomic_DNA"/>
</dbReference>
<dbReference type="InterPro" id="IPR010524">
    <property type="entry name" value="Sig_transdc_resp-reg_PrpR_N"/>
</dbReference>
<dbReference type="InterPro" id="IPR002078">
    <property type="entry name" value="Sigma_54_int"/>
</dbReference>
<dbReference type="PANTHER" id="PTHR32071">
    <property type="entry name" value="TRANSCRIPTIONAL REGULATORY PROTEIN"/>
    <property type="match status" value="1"/>
</dbReference>
<evidence type="ECO:0000256" key="1">
    <source>
        <dbReference type="ARBA" id="ARBA00022741"/>
    </source>
</evidence>